<gene>
    <name evidence="2" type="ORF">C2845_PM02G36660</name>
</gene>
<organism evidence="2 3">
    <name type="scientific">Panicum miliaceum</name>
    <name type="common">Proso millet</name>
    <name type="synonym">Broomcorn millet</name>
    <dbReference type="NCBI Taxonomy" id="4540"/>
    <lineage>
        <taxon>Eukaryota</taxon>
        <taxon>Viridiplantae</taxon>
        <taxon>Streptophyta</taxon>
        <taxon>Embryophyta</taxon>
        <taxon>Tracheophyta</taxon>
        <taxon>Spermatophyta</taxon>
        <taxon>Magnoliopsida</taxon>
        <taxon>Liliopsida</taxon>
        <taxon>Poales</taxon>
        <taxon>Poaceae</taxon>
        <taxon>PACMAD clade</taxon>
        <taxon>Panicoideae</taxon>
        <taxon>Panicodae</taxon>
        <taxon>Paniceae</taxon>
        <taxon>Panicinae</taxon>
        <taxon>Panicum</taxon>
        <taxon>Panicum sect. Panicum</taxon>
    </lineage>
</organism>
<evidence type="ECO:0000313" key="2">
    <source>
        <dbReference type="EMBL" id="RLN15728.1"/>
    </source>
</evidence>
<protein>
    <submittedName>
        <fullName evidence="2">Uncharacterized protein</fullName>
    </submittedName>
</protein>
<evidence type="ECO:0000313" key="3">
    <source>
        <dbReference type="Proteomes" id="UP000275267"/>
    </source>
</evidence>
<evidence type="ECO:0000256" key="1">
    <source>
        <dbReference type="SAM" id="MobiDB-lite"/>
    </source>
</evidence>
<keyword evidence="3" id="KW-1185">Reference proteome</keyword>
<name>A0A3L6S483_PANMI</name>
<sequence length="137" mass="14636">MTAAANGERDETSGLATPLNHELAQGAYGNASFVCQRKSSLVTQRLPKAVCMGPCHSLRIFTEHDEAADLTAHEHVLEGCVLPPSLALLVPPSKSEAREHTDGATAKSTSLRRASVKKPATDGRGLRVEERFGFLVS</sequence>
<dbReference type="EMBL" id="PQIB02000005">
    <property type="protein sequence ID" value="RLN15728.1"/>
    <property type="molecule type" value="Genomic_DNA"/>
</dbReference>
<dbReference type="Proteomes" id="UP000275267">
    <property type="component" value="Unassembled WGS sequence"/>
</dbReference>
<proteinExistence type="predicted"/>
<feature type="region of interest" description="Disordered" evidence="1">
    <location>
        <begin position="92"/>
        <end position="122"/>
    </location>
</feature>
<reference evidence="3" key="1">
    <citation type="journal article" date="2019" name="Nat. Commun.">
        <title>The genome of broomcorn millet.</title>
        <authorList>
            <person name="Zou C."/>
            <person name="Miki D."/>
            <person name="Li D."/>
            <person name="Tang Q."/>
            <person name="Xiao L."/>
            <person name="Rajput S."/>
            <person name="Deng P."/>
            <person name="Jia W."/>
            <person name="Huang R."/>
            <person name="Zhang M."/>
            <person name="Sun Y."/>
            <person name="Hu J."/>
            <person name="Fu X."/>
            <person name="Schnable P.S."/>
            <person name="Li F."/>
            <person name="Zhang H."/>
            <person name="Feng B."/>
            <person name="Zhu X."/>
            <person name="Liu R."/>
            <person name="Schnable J.C."/>
            <person name="Zhu J.-K."/>
            <person name="Zhang H."/>
        </authorList>
    </citation>
    <scope>NUCLEOTIDE SEQUENCE [LARGE SCALE GENOMIC DNA]</scope>
</reference>
<dbReference type="AlphaFoldDB" id="A0A3L6S483"/>
<accession>A0A3L6S483</accession>
<comment type="caution">
    <text evidence="2">The sequence shown here is derived from an EMBL/GenBank/DDBJ whole genome shotgun (WGS) entry which is preliminary data.</text>
</comment>